<dbReference type="EMBL" id="JPRD01000015">
    <property type="protein sequence ID" value="KIF53064.1"/>
    <property type="molecule type" value="Genomic_DNA"/>
</dbReference>
<comment type="caution">
    <text evidence="1">The sequence shown here is derived from an EMBL/GenBank/DDBJ whole genome shotgun (WGS) entry which is preliminary data.</text>
</comment>
<accession>A0A0C1ZA58</accession>
<proteinExistence type="predicted"/>
<name>A0A0C1ZA58_9VIBR</name>
<organism evidence="1 2">
    <name type="scientific">Vibrio owensii CAIM 1854 = LMG 25443</name>
    <dbReference type="NCBI Taxonomy" id="1229493"/>
    <lineage>
        <taxon>Bacteria</taxon>
        <taxon>Pseudomonadati</taxon>
        <taxon>Pseudomonadota</taxon>
        <taxon>Gammaproteobacteria</taxon>
        <taxon>Vibrionales</taxon>
        <taxon>Vibrionaceae</taxon>
        <taxon>Vibrio</taxon>
    </lineage>
</organism>
<gene>
    <name evidence="1" type="ORF">H735_08935</name>
</gene>
<reference evidence="1 2" key="1">
    <citation type="submission" date="2014-07" db="EMBL/GenBank/DDBJ databases">
        <title>Unique and conserved regions in Vibrio harveyi and related species in comparison with the shrimp pathogen Vibrio harveyi CAIM 1792.</title>
        <authorList>
            <person name="Espinoza-Valles I."/>
            <person name="Vora G."/>
            <person name="Leekitcharoenphon P."/>
            <person name="Ussery D."/>
            <person name="Hoj L."/>
            <person name="Gomez-Gil B."/>
        </authorList>
    </citation>
    <scope>NUCLEOTIDE SEQUENCE [LARGE SCALE GENOMIC DNA]</scope>
    <source>
        <strain evidence="2">CAIM 1854 / LMG 25443</strain>
    </source>
</reference>
<sequence>MKQHGLTPLADLDISPLSKPNFTDSKIVKKIMRYEKTGRAIVEFDKYKSKLSDYGYWFVLSTLWVSYTGWSDLRLWKRLFNSNRPSRKLSIMKPSEVRKFDQLPDSFSVYRAKREGELDCIAYTLDLEIASTWAVKRGVSEVHCYEVSKQDVLALFLRRNEHEIIVLDQSKVRFISTMKIVNDSEEADKLHGAENDVIS</sequence>
<dbReference type="RefSeq" id="WP_020194230.1">
    <property type="nucleotide sequence ID" value="NZ_BAOH01000005.1"/>
</dbReference>
<dbReference type="PATRIC" id="fig|1229493.5.peg.874"/>
<evidence type="ECO:0000313" key="1">
    <source>
        <dbReference type="EMBL" id="KIF53064.1"/>
    </source>
</evidence>
<protein>
    <submittedName>
        <fullName evidence="1">Uncharacterized protein</fullName>
    </submittedName>
</protein>
<dbReference type="Proteomes" id="UP000031586">
    <property type="component" value="Unassembled WGS sequence"/>
</dbReference>
<dbReference type="AlphaFoldDB" id="A0A0C1ZA58"/>
<evidence type="ECO:0000313" key="2">
    <source>
        <dbReference type="Proteomes" id="UP000031586"/>
    </source>
</evidence>